<dbReference type="Proteomes" id="UP000253153">
    <property type="component" value="Unassembled WGS sequence"/>
</dbReference>
<accession>A0A366QYE9</accession>
<evidence type="ECO:0000313" key="3">
    <source>
        <dbReference type="EMBL" id="RBR09929.1"/>
    </source>
</evidence>
<dbReference type="OrthoDB" id="5083947at2759"/>
<feature type="compositionally biased region" description="Basic and acidic residues" evidence="2">
    <location>
        <begin position="305"/>
        <end position="315"/>
    </location>
</feature>
<evidence type="ECO:0000256" key="2">
    <source>
        <dbReference type="SAM" id="MobiDB-lite"/>
    </source>
</evidence>
<evidence type="ECO:0000313" key="4">
    <source>
        <dbReference type="Proteomes" id="UP000253153"/>
    </source>
</evidence>
<name>A0A366QYE9_9HYPO</name>
<sequence>MATPKIVSSTATTISDLGKELSAAKARVITLEQEVLSGRREIAQEASKQEALLQETKRLQHTISTMSLSIENLIQELQKSHREKSAIDFANRSMATDIHNTRMKMAEMDSQLRITIQQLTAASSDSMKMRNHIMELQKSVSAAEGMANRARLSESELAQSLDHYKHQSASMASYITVLTSNYIPKLEEFAMKQPEESYTKRNVDAQLAEAKSQINVIKKDLRRSRKDAKNFRKQNWNGKARKAKPFPETRLGMVMKDTNRVVSGEPMEQSEYIQVDVSRAPPMEKIGEVTHPKMGANTEEEEGGESMKDSRKSENSIRNGENDCTSYVHIYKGLPSPTPLFEDKPQPGADFAETSDVECVQIAQQAERIRKLEAKNEGLENEIDKLRSNVCQITKDSEQLKQQVSYHQGQSFMEGYEILKALGRNRRQLVCHIFDGILRIITPDDIDEVPHANRTIATLEGFYASVGGRLTLYVQQADKDAVLFRELLDRMWELTPASFQVGGLVEPRDVFSKIIALRRIVQSLRKDAWRELAGQDDHYSMSFLRPNELLFPVPTNGQPPRSQQAYVVRITFFLALISVTLWTCNWLPISFRPLLCLFMLRFGALWIERIEATMEDEGCKHLQSVCNRGLDDGHTSKISDRNGNTVRQLTGLLTQADKNALEALSPKLGLQGKLGGKKKERKVKC</sequence>
<dbReference type="RefSeq" id="XP_031012131.1">
    <property type="nucleotide sequence ID" value="XM_031163811.1"/>
</dbReference>
<dbReference type="GeneID" id="41999107"/>
<organism evidence="3 4">
    <name type="scientific">Fusarium coffeatum</name>
    <dbReference type="NCBI Taxonomy" id="231269"/>
    <lineage>
        <taxon>Eukaryota</taxon>
        <taxon>Fungi</taxon>
        <taxon>Dikarya</taxon>
        <taxon>Ascomycota</taxon>
        <taxon>Pezizomycotina</taxon>
        <taxon>Sordariomycetes</taxon>
        <taxon>Hypocreomycetidae</taxon>
        <taxon>Hypocreales</taxon>
        <taxon>Nectriaceae</taxon>
        <taxon>Fusarium</taxon>
        <taxon>Fusarium incarnatum-equiseti species complex</taxon>
    </lineage>
</organism>
<dbReference type="AlphaFoldDB" id="A0A366QYE9"/>
<feature type="region of interest" description="Disordered" evidence="2">
    <location>
        <begin position="293"/>
        <end position="321"/>
    </location>
</feature>
<gene>
    <name evidence="3" type="ORF">FIESC28_09675</name>
</gene>
<proteinExistence type="predicted"/>
<reference evidence="3 4" key="1">
    <citation type="submission" date="2018-06" db="EMBL/GenBank/DDBJ databases">
        <title>Fusarium incarnatum-equiseti species complex species 28.</title>
        <authorList>
            <person name="Gardiner D.M."/>
        </authorList>
    </citation>
    <scope>NUCLEOTIDE SEQUENCE [LARGE SCALE GENOMIC DNA]</scope>
    <source>
        <strain evidence="3 4">FIESC_28</strain>
    </source>
</reference>
<feature type="coiled-coil region" evidence="1">
    <location>
        <begin position="362"/>
        <end position="389"/>
    </location>
</feature>
<comment type="caution">
    <text evidence="3">The sequence shown here is derived from an EMBL/GenBank/DDBJ whole genome shotgun (WGS) entry which is preliminary data.</text>
</comment>
<protein>
    <submittedName>
        <fullName evidence="3">Uncharacterized protein</fullName>
    </submittedName>
</protein>
<feature type="coiled-coil region" evidence="1">
    <location>
        <begin position="200"/>
        <end position="227"/>
    </location>
</feature>
<dbReference type="EMBL" id="QKXC01000250">
    <property type="protein sequence ID" value="RBR09929.1"/>
    <property type="molecule type" value="Genomic_DNA"/>
</dbReference>
<keyword evidence="1" id="KW-0175">Coiled coil</keyword>
<keyword evidence="4" id="KW-1185">Reference proteome</keyword>
<evidence type="ECO:0000256" key="1">
    <source>
        <dbReference type="SAM" id="Coils"/>
    </source>
</evidence>